<evidence type="ECO:0000256" key="1">
    <source>
        <dbReference type="SAM" id="SignalP"/>
    </source>
</evidence>
<keyword evidence="4" id="KW-1185">Reference proteome</keyword>
<dbReference type="Proteomes" id="UP000778797">
    <property type="component" value="Unassembled WGS sequence"/>
</dbReference>
<name>A0ABS8ER46_9FLAO</name>
<organism evidence="3 4">
    <name type="scientific">Winogradskyella immobilis</name>
    <dbReference type="NCBI Taxonomy" id="2816852"/>
    <lineage>
        <taxon>Bacteria</taxon>
        <taxon>Pseudomonadati</taxon>
        <taxon>Bacteroidota</taxon>
        <taxon>Flavobacteriia</taxon>
        <taxon>Flavobacteriales</taxon>
        <taxon>Flavobacteriaceae</taxon>
        <taxon>Winogradskyella</taxon>
    </lineage>
</organism>
<evidence type="ECO:0000313" key="3">
    <source>
        <dbReference type="EMBL" id="MCC1485481.1"/>
    </source>
</evidence>
<reference evidence="3" key="2">
    <citation type="submission" date="2021-10" db="EMBL/GenBank/DDBJ databases">
        <title>Genome of Winogradskyella sp. E313.</title>
        <authorList>
            <person name="Zhou Y."/>
        </authorList>
    </citation>
    <scope>NUCLEOTIDE SEQUENCE</scope>
    <source>
        <strain evidence="3">E313</strain>
    </source>
</reference>
<dbReference type="RefSeq" id="WP_227477973.1">
    <property type="nucleotide sequence ID" value="NZ_JAFMPT010000024.1"/>
</dbReference>
<feature type="chain" id="PRO_5046783942" evidence="1">
    <location>
        <begin position="20"/>
        <end position="219"/>
    </location>
</feature>
<feature type="signal peptide" evidence="1">
    <location>
        <begin position="1"/>
        <end position="19"/>
    </location>
</feature>
<dbReference type="Pfam" id="PF14371">
    <property type="entry name" value="DUF4412"/>
    <property type="match status" value="1"/>
</dbReference>
<accession>A0ABS8ER46</accession>
<gene>
    <name evidence="3" type="ORF">J1C55_12820</name>
</gene>
<feature type="domain" description="DUF4412" evidence="2">
    <location>
        <begin position="45"/>
        <end position="215"/>
    </location>
</feature>
<comment type="caution">
    <text evidence="3">The sequence shown here is derived from an EMBL/GenBank/DDBJ whole genome shotgun (WGS) entry which is preliminary data.</text>
</comment>
<sequence>MKKTLILALALSMSFVALAQEKITEGILVSKQTISTPSDNVQTKMQIASLGEMQTTIYIKGVKSRSELSNPQSGDVTTISDMDKKEVLMIMDSPTIGKGYMLQKIELTEEVLNSINLVEGTETKTILGYECKQYTVKINQGGQEIEMELFTTDKIAAEASQQATMLGDKLKGFPLYSVTKMNQLGTDMIITTEITEIKKGEVADEKFSLTPPEGYRKMN</sequence>
<dbReference type="EMBL" id="JAFMPT010000024">
    <property type="protein sequence ID" value="MCC1485481.1"/>
    <property type="molecule type" value="Genomic_DNA"/>
</dbReference>
<reference evidence="3" key="1">
    <citation type="submission" date="2021-03" db="EMBL/GenBank/DDBJ databases">
        <authorList>
            <person name="Ping X."/>
        </authorList>
    </citation>
    <scope>NUCLEOTIDE SEQUENCE</scope>
    <source>
        <strain evidence="3">E313</strain>
    </source>
</reference>
<dbReference type="InterPro" id="IPR025524">
    <property type="entry name" value="DUF4412"/>
</dbReference>
<evidence type="ECO:0000313" key="4">
    <source>
        <dbReference type="Proteomes" id="UP000778797"/>
    </source>
</evidence>
<keyword evidence="1" id="KW-0732">Signal</keyword>
<evidence type="ECO:0000259" key="2">
    <source>
        <dbReference type="Pfam" id="PF14371"/>
    </source>
</evidence>
<proteinExistence type="predicted"/>
<protein>
    <submittedName>
        <fullName evidence="3">DUF4412 domain-containing protein</fullName>
    </submittedName>
</protein>